<dbReference type="PANTHER" id="PTHR33490">
    <property type="entry name" value="BLR5614 PROTEIN-RELATED"/>
    <property type="match status" value="1"/>
</dbReference>
<keyword evidence="2" id="KW-0645">Protease</keyword>
<protein>
    <submittedName>
        <fullName evidence="2">Transglutaminase-like enzyme, putative cysteine protease</fullName>
    </submittedName>
</protein>
<proteinExistence type="predicted"/>
<dbReference type="OrthoDB" id="9804023at2"/>
<dbReference type="Pfam" id="PF08379">
    <property type="entry name" value="Bact_transglu_N"/>
    <property type="match status" value="1"/>
</dbReference>
<keyword evidence="2" id="KW-0378">Hydrolase</keyword>
<dbReference type="AlphaFoldDB" id="A0A1G7GXA6"/>
<sequence length="266" mass="28996">MRLTIRHTTRYSFADPVTYGLQQLRKTPKSGHGQEVIRWNTTLSGGKKELEYHDHMNNAVELISFDKDVTEVTVRSEGEVEVSDTNGIIGAHRGPAPLWLFETVTPLTKPGPGVRALIKQVEGESSVGKLHDLSRVISETVAYEVGTSQSETRAEDAIAEGKGVCQDHAHIFIAAAREMGFPARYVSGYLMMDDRIEQDATHAWAEAHVGGLGWVGFDVSNQICPDTRYVRVATGLDYQGAAPVTGTRYGGAGETLSVAIEVAQQQ</sequence>
<dbReference type="GO" id="GO:0006508">
    <property type="term" value="P:proteolysis"/>
    <property type="evidence" value="ECO:0007669"/>
    <property type="project" value="UniProtKB-KW"/>
</dbReference>
<dbReference type="InterPro" id="IPR013589">
    <property type="entry name" value="Bac_transglu_N"/>
</dbReference>
<accession>A0A1G7GXA6</accession>
<dbReference type="SMART" id="SM00460">
    <property type="entry name" value="TGc"/>
    <property type="match status" value="1"/>
</dbReference>
<evidence type="ECO:0000313" key="3">
    <source>
        <dbReference type="Proteomes" id="UP000182284"/>
    </source>
</evidence>
<organism evidence="2 3">
    <name type="scientific">Celeribacter baekdonensis</name>
    <dbReference type="NCBI Taxonomy" id="875171"/>
    <lineage>
        <taxon>Bacteria</taxon>
        <taxon>Pseudomonadati</taxon>
        <taxon>Pseudomonadota</taxon>
        <taxon>Alphaproteobacteria</taxon>
        <taxon>Rhodobacterales</taxon>
        <taxon>Roseobacteraceae</taxon>
        <taxon>Celeribacter</taxon>
    </lineage>
</organism>
<dbReference type="GO" id="GO:0008233">
    <property type="term" value="F:peptidase activity"/>
    <property type="evidence" value="ECO:0007669"/>
    <property type="project" value="UniProtKB-KW"/>
</dbReference>
<dbReference type="PANTHER" id="PTHR33490:SF6">
    <property type="entry name" value="SLL1049 PROTEIN"/>
    <property type="match status" value="1"/>
</dbReference>
<dbReference type="Pfam" id="PF01841">
    <property type="entry name" value="Transglut_core"/>
    <property type="match status" value="1"/>
</dbReference>
<evidence type="ECO:0000259" key="1">
    <source>
        <dbReference type="SMART" id="SM00460"/>
    </source>
</evidence>
<dbReference type="SUPFAM" id="SSF54001">
    <property type="entry name" value="Cysteine proteinases"/>
    <property type="match status" value="1"/>
</dbReference>
<reference evidence="2 3" key="1">
    <citation type="submission" date="2016-10" db="EMBL/GenBank/DDBJ databases">
        <authorList>
            <person name="de Groot N.N."/>
        </authorList>
    </citation>
    <scope>NUCLEOTIDE SEQUENCE [LARGE SCALE GENOMIC DNA]</scope>
    <source>
        <strain evidence="2 3">DSM 27375</strain>
    </source>
</reference>
<dbReference type="RefSeq" id="WP_074641133.1">
    <property type="nucleotide sequence ID" value="NZ_FNBL01000001.1"/>
</dbReference>
<gene>
    <name evidence="2" type="ORF">SAMN04488117_101756</name>
</gene>
<dbReference type="InterPro" id="IPR038765">
    <property type="entry name" value="Papain-like_cys_pep_sf"/>
</dbReference>
<evidence type="ECO:0000313" key="2">
    <source>
        <dbReference type="EMBL" id="SDE92766.1"/>
    </source>
</evidence>
<dbReference type="EMBL" id="FNBL01000001">
    <property type="protein sequence ID" value="SDE92766.1"/>
    <property type="molecule type" value="Genomic_DNA"/>
</dbReference>
<feature type="domain" description="Transglutaminase-like" evidence="1">
    <location>
        <begin position="157"/>
        <end position="221"/>
    </location>
</feature>
<dbReference type="InterPro" id="IPR002931">
    <property type="entry name" value="Transglutaminase-like"/>
</dbReference>
<dbReference type="Gene3D" id="3.10.620.30">
    <property type="match status" value="1"/>
</dbReference>
<dbReference type="Proteomes" id="UP000182284">
    <property type="component" value="Unassembled WGS sequence"/>
</dbReference>
<name>A0A1G7GXA6_9RHOB</name>